<dbReference type="Gene3D" id="3.30.2010.10">
    <property type="entry name" value="Metalloproteases ('zincins'), catalytic domain"/>
    <property type="match status" value="1"/>
</dbReference>
<dbReference type="PANTHER" id="PTHR30399:SF1">
    <property type="entry name" value="UTP PYROPHOSPHATASE"/>
    <property type="match status" value="1"/>
</dbReference>
<dbReference type="RefSeq" id="WP_345195803.1">
    <property type="nucleotide sequence ID" value="NZ_BAABFL010000312.1"/>
</dbReference>
<dbReference type="PANTHER" id="PTHR30399">
    <property type="entry name" value="UNCHARACTERIZED PROTEIN YGJP"/>
    <property type="match status" value="1"/>
</dbReference>
<dbReference type="EMBL" id="BAABFL010000312">
    <property type="protein sequence ID" value="GAA4649801.1"/>
    <property type="molecule type" value="Genomic_DNA"/>
</dbReference>
<dbReference type="CDD" id="cd07344">
    <property type="entry name" value="M48_yhfN_like"/>
    <property type="match status" value="1"/>
</dbReference>
<dbReference type="Pfam" id="PF01863">
    <property type="entry name" value="YgjP-like"/>
    <property type="match status" value="1"/>
</dbReference>
<evidence type="ECO:0000313" key="3">
    <source>
        <dbReference type="Proteomes" id="UP001500604"/>
    </source>
</evidence>
<keyword evidence="3" id="KW-1185">Reference proteome</keyword>
<comment type="caution">
    <text evidence="2">The sequence shown here is derived from an EMBL/GenBank/DDBJ whole genome shotgun (WGS) entry which is preliminary data.</text>
</comment>
<evidence type="ECO:0000259" key="1">
    <source>
        <dbReference type="Pfam" id="PF01863"/>
    </source>
</evidence>
<gene>
    <name evidence="2" type="ORF">GCM10023116_20820</name>
</gene>
<evidence type="ECO:0000313" key="2">
    <source>
        <dbReference type="EMBL" id="GAA4649801.1"/>
    </source>
</evidence>
<reference evidence="3" key="1">
    <citation type="journal article" date="2019" name="Int. J. Syst. Evol. Microbiol.">
        <title>The Global Catalogue of Microorganisms (GCM) 10K type strain sequencing project: providing services to taxonomists for standard genome sequencing and annotation.</title>
        <authorList>
            <consortium name="The Broad Institute Genomics Platform"/>
            <consortium name="The Broad Institute Genome Sequencing Center for Infectious Disease"/>
            <person name="Wu L."/>
            <person name="Ma J."/>
        </authorList>
    </citation>
    <scope>NUCLEOTIDE SEQUENCE [LARGE SCALE GENOMIC DNA]</scope>
    <source>
        <strain evidence="3">JCM 17805</strain>
    </source>
</reference>
<proteinExistence type="predicted"/>
<name>A0ABP8V1Z2_9GAMM</name>
<dbReference type="InterPro" id="IPR053136">
    <property type="entry name" value="UTP_pyrophosphatase-like"/>
</dbReference>
<dbReference type="InterPro" id="IPR002725">
    <property type="entry name" value="YgjP-like_metallopeptidase"/>
</dbReference>
<accession>A0ABP8V1Z2</accession>
<protein>
    <submittedName>
        <fullName evidence="2">M48 family metallopeptidase</fullName>
    </submittedName>
</protein>
<dbReference type="Proteomes" id="UP001500604">
    <property type="component" value="Unassembled WGS sequence"/>
</dbReference>
<organism evidence="2 3">
    <name type="scientific">Kistimonas scapharcae</name>
    <dbReference type="NCBI Taxonomy" id="1036133"/>
    <lineage>
        <taxon>Bacteria</taxon>
        <taxon>Pseudomonadati</taxon>
        <taxon>Pseudomonadota</taxon>
        <taxon>Gammaproteobacteria</taxon>
        <taxon>Oceanospirillales</taxon>
        <taxon>Endozoicomonadaceae</taxon>
        <taxon>Kistimonas</taxon>
    </lineage>
</organism>
<feature type="domain" description="YgjP-like metallopeptidase" evidence="1">
    <location>
        <begin position="83"/>
        <end position="147"/>
    </location>
</feature>
<sequence>MLKYLLHYPQTVIEQAQRLITEERLGAWLLKKYPEPHEVRNNKALYDYTMALKNRYLRKSAPLNKVLFDGKIGQTHQALGLNISRTMAHGGKLKARKEIRIGTLFQHAPEELLKMIVVHELAHLREADHNRSFYQLCCHMEPDYHQLELDTRLYMTQLEMFGDIYQR</sequence>